<dbReference type="PROSITE" id="PS50850">
    <property type="entry name" value="MFS"/>
    <property type="match status" value="1"/>
</dbReference>
<dbReference type="CDD" id="cd17328">
    <property type="entry name" value="MFS_spinster_like"/>
    <property type="match status" value="1"/>
</dbReference>
<dbReference type="OrthoDB" id="7497327at2"/>
<feature type="transmembrane region" description="Helical" evidence="6">
    <location>
        <begin position="267"/>
        <end position="296"/>
    </location>
</feature>
<dbReference type="AlphaFoldDB" id="A0A501XIT0"/>
<keyword evidence="5 6" id="KW-0472">Membrane</keyword>
<dbReference type="GO" id="GO:0022857">
    <property type="term" value="F:transmembrane transporter activity"/>
    <property type="evidence" value="ECO:0007669"/>
    <property type="project" value="InterPro"/>
</dbReference>
<keyword evidence="4 6" id="KW-1133">Transmembrane helix</keyword>
<evidence type="ECO:0000313" key="8">
    <source>
        <dbReference type="EMBL" id="TPE60561.1"/>
    </source>
</evidence>
<dbReference type="Gene3D" id="1.20.1250.20">
    <property type="entry name" value="MFS general substrate transporter like domains"/>
    <property type="match status" value="1"/>
</dbReference>
<feature type="domain" description="Major facilitator superfamily (MFS) profile" evidence="7">
    <location>
        <begin position="20"/>
        <end position="437"/>
    </location>
</feature>
<evidence type="ECO:0000259" key="7">
    <source>
        <dbReference type="PROSITE" id="PS50850"/>
    </source>
</evidence>
<feature type="transmembrane region" description="Helical" evidence="6">
    <location>
        <begin position="308"/>
        <end position="329"/>
    </location>
</feature>
<evidence type="ECO:0000256" key="2">
    <source>
        <dbReference type="ARBA" id="ARBA00022448"/>
    </source>
</evidence>
<evidence type="ECO:0000313" key="9">
    <source>
        <dbReference type="Proteomes" id="UP000319897"/>
    </source>
</evidence>
<keyword evidence="9" id="KW-1185">Reference proteome</keyword>
<evidence type="ECO:0000256" key="3">
    <source>
        <dbReference type="ARBA" id="ARBA00022692"/>
    </source>
</evidence>
<evidence type="ECO:0000256" key="6">
    <source>
        <dbReference type="SAM" id="Phobius"/>
    </source>
</evidence>
<comment type="subcellular location">
    <subcellularLocation>
        <location evidence="1">Membrane</location>
        <topology evidence="1">Multi-pass membrane protein</topology>
    </subcellularLocation>
</comment>
<evidence type="ECO:0000256" key="4">
    <source>
        <dbReference type="ARBA" id="ARBA00022989"/>
    </source>
</evidence>
<dbReference type="InterPro" id="IPR011701">
    <property type="entry name" value="MFS"/>
</dbReference>
<dbReference type="PANTHER" id="PTHR23505:SF79">
    <property type="entry name" value="PROTEIN SPINSTER"/>
    <property type="match status" value="1"/>
</dbReference>
<dbReference type="InterPro" id="IPR020846">
    <property type="entry name" value="MFS_dom"/>
</dbReference>
<feature type="transmembrane region" description="Helical" evidence="6">
    <location>
        <begin position="335"/>
        <end position="360"/>
    </location>
</feature>
<reference evidence="8 9" key="1">
    <citation type="submission" date="2019-06" db="EMBL/GenBank/DDBJ databases">
        <authorList>
            <person name="Lee I."/>
            <person name="Jang G.I."/>
            <person name="Hwang C.Y."/>
        </authorList>
    </citation>
    <scope>NUCLEOTIDE SEQUENCE [LARGE SCALE GENOMIC DNA]</scope>
    <source>
        <strain evidence="8 9">PAMC 28131</strain>
    </source>
</reference>
<dbReference type="Pfam" id="PF07690">
    <property type="entry name" value="MFS_1"/>
    <property type="match status" value="1"/>
</dbReference>
<feature type="transmembrane region" description="Helical" evidence="6">
    <location>
        <begin position="54"/>
        <end position="79"/>
    </location>
</feature>
<dbReference type="GO" id="GO:0016020">
    <property type="term" value="C:membrane"/>
    <property type="evidence" value="ECO:0007669"/>
    <property type="project" value="UniProtKB-SubCell"/>
</dbReference>
<dbReference type="Proteomes" id="UP000319897">
    <property type="component" value="Unassembled WGS sequence"/>
</dbReference>
<accession>A0A501XIT0</accession>
<dbReference type="EMBL" id="VFSU01000026">
    <property type="protein sequence ID" value="TPE60561.1"/>
    <property type="molecule type" value="Genomic_DNA"/>
</dbReference>
<dbReference type="RefSeq" id="WP_140928497.1">
    <property type="nucleotide sequence ID" value="NZ_VFSU01000026.1"/>
</dbReference>
<name>A0A501XIT0_9SPHN</name>
<evidence type="ECO:0000256" key="1">
    <source>
        <dbReference type="ARBA" id="ARBA00004141"/>
    </source>
</evidence>
<feature type="transmembrane region" description="Helical" evidence="6">
    <location>
        <begin position="20"/>
        <end position="42"/>
    </location>
</feature>
<feature type="transmembrane region" description="Helical" evidence="6">
    <location>
        <begin position="173"/>
        <end position="196"/>
    </location>
</feature>
<feature type="transmembrane region" description="Helical" evidence="6">
    <location>
        <begin position="85"/>
        <end position="105"/>
    </location>
</feature>
<feature type="transmembrane region" description="Helical" evidence="6">
    <location>
        <begin position="413"/>
        <end position="432"/>
    </location>
</feature>
<feature type="transmembrane region" description="Helical" evidence="6">
    <location>
        <begin position="229"/>
        <end position="255"/>
    </location>
</feature>
<feature type="transmembrane region" description="Helical" evidence="6">
    <location>
        <begin position="372"/>
        <end position="393"/>
    </location>
</feature>
<sequence length="442" mass="46920">MTASNGAIAPSVTPGYRRYALWVLLVIYILNFLDRQIVTILAEPIRQELGLTDLQLGMMTGLAFALFYTVLGIPIARYAERGNRPFIISAAVAAWSFFTIMCGFAQSFWQLVLARVGVGIGEAGCTPPAHSLISDYVSREKRASALAFYSLGTPIGALLGMALGGLIADAWGWRMAFFVAGAPGVLMAIVAATTLVEPRKRLDADLVARQKAGPSLKEALTEIRSKRTFWLIAFGVSIKAFVSYGSGVFLAPFFFRNHGAELTEIAAGFGLGLAGFLGLSLGLAIGLTGALGIWIGGQLADRYGSKDLRHYMGIPAVSTLLGIPIYLTGLAVESAVLALIIMAIPPILNGLWYGPAYAAVQGLVRPETRATATAILLFIVNLIGLGMGPLVVGAVSDLFSGPFGLGPAQGVRWSLALFNLFGIVASILFWLARGSIREEMVS</sequence>
<dbReference type="InterPro" id="IPR044770">
    <property type="entry name" value="MFS_spinster-like"/>
</dbReference>
<feature type="transmembrane region" description="Helical" evidence="6">
    <location>
        <begin position="146"/>
        <end position="167"/>
    </location>
</feature>
<gene>
    <name evidence="8" type="ORF">FJQ54_11240</name>
</gene>
<dbReference type="SUPFAM" id="SSF103473">
    <property type="entry name" value="MFS general substrate transporter"/>
    <property type="match status" value="1"/>
</dbReference>
<dbReference type="InterPro" id="IPR036259">
    <property type="entry name" value="MFS_trans_sf"/>
</dbReference>
<proteinExistence type="predicted"/>
<evidence type="ECO:0000256" key="5">
    <source>
        <dbReference type="ARBA" id="ARBA00023136"/>
    </source>
</evidence>
<comment type="caution">
    <text evidence="8">The sequence shown here is derived from an EMBL/GenBank/DDBJ whole genome shotgun (WGS) entry which is preliminary data.</text>
</comment>
<organism evidence="8 9">
    <name type="scientific">Sandaracinobacter neustonicus</name>
    <dbReference type="NCBI Taxonomy" id="1715348"/>
    <lineage>
        <taxon>Bacteria</taxon>
        <taxon>Pseudomonadati</taxon>
        <taxon>Pseudomonadota</taxon>
        <taxon>Alphaproteobacteria</taxon>
        <taxon>Sphingomonadales</taxon>
        <taxon>Sphingosinicellaceae</taxon>
        <taxon>Sandaracinobacter</taxon>
    </lineage>
</organism>
<protein>
    <submittedName>
        <fullName evidence="8">MFS transporter</fullName>
    </submittedName>
</protein>
<keyword evidence="2" id="KW-0813">Transport</keyword>
<dbReference type="PANTHER" id="PTHR23505">
    <property type="entry name" value="SPINSTER"/>
    <property type="match status" value="1"/>
</dbReference>
<keyword evidence="3 6" id="KW-0812">Transmembrane</keyword>